<proteinExistence type="predicted"/>
<dbReference type="Pfam" id="PF00440">
    <property type="entry name" value="TetR_N"/>
    <property type="match status" value="1"/>
</dbReference>
<protein>
    <submittedName>
        <fullName evidence="4">TetR family transcriptional regulator</fullName>
    </submittedName>
</protein>
<feature type="DNA-binding region" description="H-T-H motif" evidence="2">
    <location>
        <begin position="13"/>
        <end position="32"/>
    </location>
</feature>
<reference evidence="4 5" key="1">
    <citation type="submission" date="2024-10" db="EMBL/GenBank/DDBJ databases">
        <authorList>
            <person name="Lu C.-H."/>
        </authorList>
    </citation>
    <scope>NUCLEOTIDE SEQUENCE [LARGE SCALE GENOMIC DNA]</scope>
    <source>
        <strain evidence="4 5">22QBSP01-2</strain>
    </source>
</reference>
<dbReference type="PROSITE" id="PS50977">
    <property type="entry name" value="HTH_TETR_2"/>
    <property type="match status" value="1"/>
</dbReference>
<dbReference type="SUPFAM" id="SSF46689">
    <property type="entry name" value="Homeodomain-like"/>
    <property type="match status" value="1"/>
</dbReference>
<evidence type="ECO:0000256" key="2">
    <source>
        <dbReference type="PROSITE-ProRule" id="PRU00335"/>
    </source>
</evidence>
<accession>A0ABW8G210</accession>
<organism evidence="4 5">
    <name type="scientific">Pectobacterium parvum</name>
    <dbReference type="NCBI Taxonomy" id="2778550"/>
    <lineage>
        <taxon>Bacteria</taxon>
        <taxon>Pseudomonadati</taxon>
        <taxon>Pseudomonadota</taxon>
        <taxon>Gammaproteobacteria</taxon>
        <taxon>Enterobacterales</taxon>
        <taxon>Pectobacteriaceae</taxon>
        <taxon>Pectobacterium</taxon>
    </lineage>
</organism>
<dbReference type="Proteomes" id="UP001617714">
    <property type="component" value="Unassembled WGS sequence"/>
</dbReference>
<keyword evidence="5" id="KW-1185">Reference proteome</keyword>
<gene>
    <name evidence="4" type="ORF">ACIPSN_17520</name>
</gene>
<comment type="caution">
    <text evidence="4">The sequence shown here is derived from an EMBL/GenBank/DDBJ whole genome shotgun (WGS) entry which is preliminary data.</text>
</comment>
<dbReference type="Gene3D" id="1.10.357.10">
    <property type="entry name" value="Tetracycline Repressor, domain 2"/>
    <property type="match status" value="1"/>
</dbReference>
<dbReference type="InterPro" id="IPR001647">
    <property type="entry name" value="HTH_TetR"/>
</dbReference>
<evidence type="ECO:0000313" key="5">
    <source>
        <dbReference type="Proteomes" id="UP001617714"/>
    </source>
</evidence>
<dbReference type="RefSeq" id="WP_080163598.1">
    <property type="nucleotide sequence ID" value="NZ_CP102749.1"/>
</dbReference>
<evidence type="ECO:0000313" key="4">
    <source>
        <dbReference type="EMBL" id="MFJ5323130.1"/>
    </source>
</evidence>
<dbReference type="InterPro" id="IPR009057">
    <property type="entry name" value="Homeodomain-like_sf"/>
</dbReference>
<evidence type="ECO:0000259" key="3">
    <source>
        <dbReference type="PROSITE" id="PS50977"/>
    </source>
</evidence>
<dbReference type="EMBL" id="JBIXKD010000022">
    <property type="protein sequence ID" value="MFJ5323130.1"/>
    <property type="molecule type" value="Genomic_DNA"/>
</dbReference>
<feature type="domain" description="HTH tetR-type" evidence="3">
    <location>
        <begin position="1"/>
        <end position="39"/>
    </location>
</feature>
<keyword evidence="1 2" id="KW-0238">DNA-binding</keyword>
<name>A0ABW8G210_9GAMM</name>
<sequence length="39" mass="4411">MILIRRKGHSSFSYADLVTKIGISKACIHHHFPSEEMLG</sequence>
<evidence type="ECO:0000256" key="1">
    <source>
        <dbReference type="ARBA" id="ARBA00023125"/>
    </source>
</evidence>